<evidence type="ECO:0000256" key="1">
    <source>
        <dbReference type="SAM" id="MobiDB-lite"/>
    </source>
</evidence>
<sequence length="78" mass="8953">LWVSVLLVRSRILCHRSISIYFKKWNKVVGVKPNSSCSIKVAIPGPHHEDVNSQRQLLRESSPTKKHEQELNKQSPLP</sequence>
<dbReference type="EMBL" id="JARQWQ010000011">
    <property type="protein sequence ID" value="KAK2568698.1"/>
    <property type="molecule type" value="Genomic_DNA"/>
</dbReference>
<name>A0AAD9VBS2_ACRCE</name>
<protein>
    <submittedName>
        <fullName evidence="2">Uncharacterized protein</fullName>
    </submittedName>
</protein>
<comment type="caution">
    <text evidence="2">The sequence shown here is derived from an EMBL/GenBank/DDBJ whole genome shotgun (WGS) entry which is preliminary data.</text>
</comment>
<gene>
    <name evidence="2" type="ORF">P5673_006691</name>
</gene>
<dbReference type="Proteomes" id="UP001249851">
    <property type="component" value="Unassembled WGS sequence"/>
</dbReference>
<feature type="non-terminal residue" evidence="2">
    <location>
        <position position="1"/>
    </location>
</feature>
<accession>A0AAD9VBS2</accession>
<reference evidence="2" key="2">
    <citation type="journal article" date="2023" name="Science">
        <title>Genomic signatures of disease resistance in endangered staghorn corals.</title>
        <authorList>
            <person name="Vollmer S.V."/>
            <person name="Selwyn J.D."/>
            <person name="Despard B.A."/>
            <person name="Roesel C.L."/>
        </authorList>
    </citation>
    <scope>NUCLEOTIDE SEQUENCE</scope>
    <source>
        <strain evidence="2">K2</strain>
    </source>
</reference>
<feature type="non-terminal residue" evidence="2">
    <location>
        <position position="78"/>
    </location>
</feature>
<feature type="region of interest" description="Disordered" evidence="1">
    <location>
        <begin position="47"/>
        <end position="78"/>
    </location>
</feature>
<organism evidence="2 3">
    <name type="scientific">Acropora cervicornis</name>
    <name type="common">Staghorn coral</name>
    <dbReference type="NCBI Taxonomy" id="6130"/>
    <lineage>
        <taxon>Eukaryota</taxon>
        <taxon>Metazoa</taxon>
        <taxon>Cnidaria</taxon>
        <taxon>Anthozoa</taxon>
        <taxon>Hexacorallia</taxon>
        <taxon>Scleractinia</taxon>
        <taxon>Astrocoeniina</taxon>
        <taxon>Acroporidae</taxon>
        <taxon>Acropora</taxon>
    </lineage>
</organism>
<dbReference type="AlphaFoldDB" id="A0AAD9VBS2"/>
<evidence type="ECO:0000313" key="2">
    <source>
        <dbReference type="EMBL" id="KAK2568698.1"/>
    </source>
</evidence>
<proteinExistence type="predicted"/>
<evidence type="ECO:0000313" key="3">
    <source>
        <dbReference type="Proteomes" id="UP001249851"/>
    </source>
</evidence>
<feature type="compositionally biased region" description="Basic and acidic residues" evidence="1">
    <location>
        <begin position="62"/>
        <end position="71"/>
    </location>
</feature>
<keyword evidence="3" id="KW-1185">Reference proteome</keyword>
<reference evidence="2" key="1">
    <citation type="journal article" date="2023" name="G3 (Bethesda)">
        <title>Whole genome assembly and annotation of the endangered Caribbean coral Acropora cervicornis.</title>
        <authorList>
            <person name="Selwyn J.D."/>
            <person name="Vollmer S.V."/>
        </authorList>
    </citation>
    <scope>NUCLEOTIDE SEQUENCE</scope>
    <source>
        <strain evidence="2">K2</strain>
    </source>
</reference>